<gene>
    <name evidence="4" type="primary">POLX_288</name>
    <name evidence="4" type="ORF">g.128722</name>
</gene>
<evidence type="ECO:0000259" key="3">
    <source>
        <dbReference type="PROSITE" id="PS50158"/>
    </source>
</evidence>
<evidence type="ECO:0000256" key="2">
    <source>
        <dbReference type="SAM" id="MobiDB-lite"/>
    </source>
</evidence>
<organism evidence="4">
    <name type="scientific">Anthurium amnicola</name>
    <dbReference type="NCBI Taxonomy" id="1678845"/>
    <lineage>
        <taxon>Eukaryota</taxon>
        <taxon>Viridiplantae</taxon>
        <taxon>Streptophyta</taxon>
        <taxon>Embryophyta</taxon>
        <taxon>Tracheophyta</taxon>
        <taxon>Spermatophyta</taxon>
        <taxon>Magnoliopsida</taxon>
        <taxon>Liliopsida</taxon>
        <taxon>Araceae</taxon>
        <taxon>Pothoideae</taxon>
        <taxon>Potheae</taxon>
        <taxon>Anthurium</taxon>
    </lineage>
</organism>
<accession>A0A1D1Z8X5</accession>
<dbReference type="Pfam" id="PF14223">
    <property type="entry name" value="Retrotran_gag_2"/>
    <property type="match status" value="1"/>
</dbReference>
<feature type="region of interest" description="Disordered" evidence="2">
    <location>
        <begin position="292"/>
        <end position="371"/>
    </location>
</feature>
<dbReference type="SUPFAM" id="SSF57756">
    <property type="entry name" value="Retrovirus zinc finger-like domains"/>
    <property type="match status" value="1"/>
</dbReference>
<feature type="compositionally biased region" description="Gly residues" evidence="2">
    <location>
        <begin position="94"/>
        <end position="103"/>
    </location>
</feature>
<dbReference type="InterPro" id="IPR001878">
    <property type="entry name" value="Znf_CCHC"/>
</dbReference>
<feature type="compositionally biased region" description="Basic residues" evidence="2">
    <location>
        <begin position="340"/>
        <end position="350"/>
    </location>
</feature>
<dbReference type="GO" id="GO:0008270">
    <property type="term" value="F:zinc ion binding"/>
    <property type="evidence" value="ECO:0007669"/>
    <property type="project" value="UniProtKB-KW"/>
</dbReference>
<feature type="domain" description="CCHC-type" evidence="3">
    <location>
        <begin position="372"/>
        <end position="388"/>
    </location>
</feature>
<dbReference type="AlphaFoldDB" id="A0A1D1Z8X5"/>
<dbReference type="Pfam" id="PF00098">
    <property type="entry name" value="zf-CCHC"/>
    <property type="match status" value="1"/>
</dbReference>
<reference evidence="4" key="1">
    <citation type="submission" date="2015-07" db="EMBL/GenBank/DDBJ databases">
        <title>Transcriptome Assembly of Anthurium amnicola.</title>
        <authorList>
            <person name="Suzuki J."/>
        </authorList>
    </citation>
    <scope>NUCLEOTIDE SEQUENCE</scope>
</reference>
<sequence>MFVSCFVIPFCYLIDMGIYRKRRLSSCSLCTKILSRIFFSLVLQQGRLLVSSQQLVSERLPGSSLNQASMSGARSASPPGSHGSGSRTLAGGVTSDGGGASGGGGNDGGTVIYRVAKEAGGTTNYPILSKTNYNDWALVMKIKLQARCLWGAIDPGGAGLALHEDKMAHDAICSAVPPEMISSVATKKSAKEAWESIKTMRIGDDRIRKTSAQKVRREYEVLALRNGEAIEDFAMRLTGIVNQLATLGDPEPDDKVVLKYLRVARPRYKQLVLSIETLLDVSTMTVEEITGRLKAAEDDDPEPPSPDGGGKLFLTEEQWLERHNRREQERSRGGNGSRSRGNRRGGRGRGRGGGIADAQTGSGSAPSRNGDKCYNCGKLGHWARECRSKQKKEEQVHLAHEDEPTLLFLEAGVDHREDAVAPAAIDLHVAAAPVGTAKEPSAAVEHVVPGCFGAYAGVRHLPRGYGSGPVPVVVKPEWPTCAAPPSPGATKADTEGGGVGVPTCNGAGRRSSCNPAGVYWREPVYVPGERAVVTSRGPHHQHHQQWHRQQPWPSPPPFPAARGGSSGGFPPFSSSSSGNQQPARDKQRPMDVASMRLNKGFPDE</sequence>
<dbReference type="InterPro" id="IPR036875">
    <property type="entry name" value="Znf_CCHC_sf"/>
</dbReference>
<proteinExistence type="predicted"/>
<feature type="region of interest" description="Disordered" evidence="2">
    <location>
        <begin position="65"/>
        <end position="103"/>
    </location>
</feature>
<dbReference type="EMBL" id="GDJX01004629">
    <property type="protein sequence ID" value="JAT63307.1"/>
    <property type="molecule type" value="Transcribed_RNA"/>
</dbReference>
<feature type="region of interest" description="Disordered" evidence="2">
    <location>
        <begin position="534"/>
        <end position="604"/>
    </location>
</feature>
<keyword evidence="1" id="KW-0863">Zinc-finger</keyword>
<dbReference type="GO" id="GO:0003676">
    <property type="term" value="F:nucleic acid binding"/>
    <property type="evidence" value="ECO:0007669"/>
    <property type="project" value="InterPro"/>
</dbReference>
<name>A0A1D1Z8X5_9ARAE</name>
<keyword evidence="1" id="KW-0862">Zinc</keyword>
<feature type="compositionally biased region" description="Basic and acidic residues" evidence="2">
    <location>
        <begin position="319"/>
        <end position="332"/>
    </location>
</feature>
<feature type="compositionally biased region" description="Basic residues" evidence="2">
    <location>
        <begin position="537"/>
        <end position="546"/>
    </location>
</feature>
<dbReference type="PANTHER" id="PTHR35317:SF38">
    <property type="entry name" value="RNA-DIRECTED DNA POLYMERASE"/>
    <property type="match status" value="1"/>
</dbReference>
<dbReference type="SMART" id="SM00343">
    <property type="entry name" value="ZnF_C2HC"/>
    <property type="match status" value="1"/>
</dbReference>
<dbReference type="PROSITE" id="PS50158">
    <property type="entry name" value="ZF_CCHC"/>
    <property type="match status" value="1"/>
</dbReference>
<evidence type="ECO:0000313" key="4">
    <source>
        <dbReference type="EMBL" id="JAT63307.1"/>
    </source>
</evidence>
<dbReference type="PANTHER" id="PTHR35317">
    <property type="entry name" value="OS04G0629600 PROTEIN"/>
    <property type="match status" value="1"/>
</dbReference>
<evidence type="ECO:0000256" key="1">
    <source>
        <dbReference type="PROSITE-ProRule" id="PRU00047"/>
    </source>
</evidence>
<feature type="compositionally biased region" description="Low complexity" evidence="2">
    <location>
        <begin position="68"/>
        <end position="93"/>
    </location>
</feature>
<feature type="non-terminal residue" evidence="4">
    <location>
        <position position="604"/>
    </location>
</feature>
<keyword evidence="1" id="KW-0479">Metal-binding</keyword>
<protein>
    <submittedName>
        <fullName evidence="4">Retrovirus-related Pol polyprotein from transposon TNT 1-94</fullName>
    </submittedName>
</protein>
<feature type="compositionally biased region" description="Low complexity" evidence="2">
    <location>
        <begin position="560"/>
        <end position="582"/>
    </location>
</feature>
<dbReference type="Gene3D" id="4.10.60.10">
    <property type="entry name" value="Zinc finger, CCHC-type"/>
    <property type="match status" value="1"/>
</dbReference>